<evidence type="ECO:0000256" key="1">
    <source>
        <dbReference type="SAM" id="MobiDB-lite"/>
    </source>
</evidence>
<accession>M7Z9Y2</accession>
<sequence length="508" mass="58171">MWELASVLNFLQVFRPLLNIAVEFTAEELEDALIVPNGTLEGLHVPLLRSIPPVARMSMADGKWVTVLCRKLKDWWHLVAEGNLPIVASHGAEIETYKELEPATRLMILKAICDIRCEVNSNQPMHYRYDEDPILGHRLYREIRQVEYVKEQTRKSKRKGFLGVPVVSYQWETVATNFVEFEAAAEKLFSSSNRTEVSLGKKLKLNYLPEMEKTHKKKEKLLKKQQREALLLNSYLTFDRFTSGRSHRERKRVTYTFGKVRTLFMWLPLPTEEYLSQHERHQVMRGESPLKSYSYQGSGGEEKAETLDRRSRQRKRSQRYTTDFVENVSDIDTNFDSDGDIMGEAVYDEEYLRSRKQPKASTSEYDGEFRSEDQAEYSLSSEDEEGIQRSKRLPSRSPQGTRLKSMDVIQTGIKRNKRSARPHMNHQRCSGKDSGLGKPGELNTSDPDAGSGALDSANTSIKSQEQRLLHIVKMHAPGREESKVGGRRFLHLNEIAPAGGFDGAPVRS</sequence>
<feature type="region of interest" description="Disordered" evidence="1">
    <location>
        <begin position="353"/>
        <end position="459"/>
    </location>
</feature>
<dbReference type="GO" id="GO:0006355">
    <property type="term" value="P:regulation of DNA-templated transcription"/>
    <property type="evidence" value="ECO:0007669"/>
    <property type="project" value="InterPro"/>
</dbReference>
<dbReference type="STRING" id="4572.M7Z9Y2"/>
<name>M7Z9Y2_TRIUA</name>
<proteinExistence type="predicted"/>
<dbReference type="AlphaFoldDB" id="M7Z9Y2"/>
<feature type="compositionally biased region" description="Basic and acidic residues" evidence="1">
    <location>
        <begin position="300"/>
        <end position="310"/>
    </location>
</feature>
<reference evidence="2" key="1">
    <citation type="journal article" date="2013" name="Nature">
        <title>Draft genome of the wheat A-genome progenitor Triticum urartu.</title>
        <authorList>
            <person name="Ling H.Q."/>
            <person name="Zhao S."/>
            <person name="Liu D."/>
            <person name="Wang J."/>
            <person name="Sun H."/>
            <person name="Zhang C."/>
            <person name="Fan H."/>
            <person name="Li D."/>
            <person name="Dong L."/>
            <person name="Tao Y."/>
            <person name="Gao C."/>
            <person name="Wu H."/>
            <person name="Li Y."/>
            <person name="Cui Y."/>
            <person name="Guo X."/>
            <person name="Zheng S."/>
            <person name="Wang B."/>
            <person name="Yu K."/>
            <person name="Liang Q."/>
            <person name="Yang W."/>
            <person name="Lou X."/>
            <person name="Chen J."/>
            <person name="Feng M."/>
            <person name="Jian J."/>
            <person name="Zhang X."/>
            <person name="Luo G."/>
            <person name="Jiang Y."/>
            <person name="Liu J."/>
            <person name="Wang Z."/>
            <person name="Sha Y."/>
            <person name="Zhang B."/>
            <person name="Wu H."/>
            <person name="Tang D."/>
            <person name="Shen Q."/>
            <person name="Xue P."/>
            <person name="Zou S."/>
            <person name="Wang X."/>
            <person name="Liu X."/>
            <person name="Wang F."/>
            <person name="Yang Y."/>
            <person name="An X."/>
            <person name="Dong Z."/>
            <person name="Zhang K."/>
            <person name="Zhang X."/>
            <person name="Luo M.C."/>
            <person name="Dvorak J."/>
            <person name="Tong Y."/>
            <person name="Wang J."/>
            <person name="Yang H."/>
            <person name="Li Z."/>
            <person name="Wang D."/>
            <person name="Zhang A."/>
            <person name="Wang J."/>
        </authorList>
    </citation>
    <scope>NUCLEOTIDE SEQUENCE</scope>
</reference>
<organism evidence="2">
    <name type="scientific">Triticum urartu</name>
    <name type="common">Red wild einkorn</name>
    <name type="synonym">Crithodium urartu</name>
    <dbReference type="NCBI Taxonomy" id="4572"/>
    <lineage>
        <taxon>Eukaryota</taxon>
        <taxon>Viridiplantae</taxon>
        <taxon>Streptophyta</taxon>
        <taxon>Embryophyta</taxon>
        <taxon>Tracheophyta</taxon>
        <taxon>Spermatophyta</taxon>
        <taxon>Magnoliopsida</taxon>
        <taxon>Liliopsida</taxon>
        <taxon>Poales</taxon>
        <taxon>Poaceae</taxon>
        <taxon>BOP clade</taxon>
        <taxon>Pooideae</taxon>
        <taxon>Triticodae</taxon>
        <taxon>Triticeae</taxon>
        <taxon>Triticinae</taxon>
        <taxon>Triticum</taxon>
    </lineage>
</organism>
<dbReference type="eggNOG" id="ENOG502QUDP">
    <property type="taxonomic scope" value="Eukaryota"/>
</dbReference>
<protein>
    <recommendedName>
        <fullName evidence="3">DDT domain-containing protein DDR4</fullName>
    </recommendedName>
</protein>
<dbReference type="InterPro" id="IPR028938">
    <property type="entry name" value="Rsf1-like"/>
</dbReference>
<gene>
    <name evidence="2" type="ORF">TRIUR3_01320</name>
</gene>
<feature type="region of interest" description="Disordered" evidence="1">
    <location>
        <begin position="280"/>
        <end position="321"/>
    </location>
</feature>
<dbReference type="PANTHER" id="PTHR14296:SF7">
    <property type="entry name" value="DDT DOMAIN-CONTAINING PROTEIN DDR4"/>
    <property type="match status" value="1"/>
</dbReference>
<feature type="compositionally biased region" description="Basic residues" evidence="1">
    <location>
        <begin position="414"/>
        <end position="426"/>
    </location>
</feature>
<dbReference type="PANTHER" id="PTHR14296">
    <property type="entry name" value="REMODELING AND SPACING FACTOR 1"/>
    <property type="match status" value="1"/>
</dbReference>
<dbReference type="EMBL" id="KD153222">
    <property type="protein sequence ID" value="EMS56862.1"/>
    <property type="molecule type" value="Genomic_DNA"/>
</dbReference>
<evidence type="ECO:0008006" key="3">
    <source>
        <dbReference type="Google" id="ProtNLM"/>
    </source>
</evidence>
<dbReference type="GO" id="GO:0031213">
    <property type="term" value="C:RSF complex"/>
    <property type="evidence" value="ECO:0007669"/>
    <property type="project" value="InterPro"/>
</dbReference>
<evidence type="ECO:0000313" key="2">
    <source>
        <dbReference type="EMBL" id="EMS56862.1"/>
    </source>
</evidence>